<dbReference type="Proteomes" id="UP000689195">
    <property type="component" value="Unassembled WGS sequence"/>
</dbReference>
<feature type="region of interest" description="Disordered" evidence="1">
    <location>
        <begin position="39"/>
        <end position="104"/>
    </location>
</feature>
<dbReference type="EMBL" id="CAJJDO010000026">
    <property type="protein sequence ID" value="CAD8154574.1"/>
    <property type="molecule type" value="Genomic_DNA"/>
</dbReference>
<organism evidence="2 3">
    <name type="scientific">Paramecium pentaurelia</name>
    <dbReference type="NCBI Taxonomy" id="43138"/>
    <lineage>
        <taxon>Eukaryota</taxon>
        <taxon>Sar</taxon>
        <taxon>Alveolata</taxon>
        <taxon>Ciliophora</taxon>
        <taxon>Intramacronucleata</taxon>
        <taxon>Oligohymenophorea</taxon>
        <taxon>Peniculida</taxon>
        <taxon>Parameciidae</taxon>
        <taxon>Paramecium</taxon>
    </lineage>
</organism>
<dbReference type="OrthoDB" id="292297at2759"/>
<keyword evidence="3" id="KW-1185">Reference proteome</keyword>
<feature type="compositionally biased region" description="Basic and acidic residues" evidence="1">
    <location>
        <begin position="78"/>
        <end position="88"/>
    </location>
</feature>
<evidence type="ECO:0000256" key="1">
    <source>
        <dbReference type="SAM" id="MobiDB-lite"/>
    </source>
</evidence>
<dbReference type="AlphaFoldDB" id="A0A8S1TRN6"/>
<proteinExistence type="predicted"/>
<reference evidence="2" key="1">
    <citation type="submission" date="2021-01" db="EMBL/GenBank/DDBJ databases">
        <authorList>
            <consortium name="Genoscope - CEA"/>
            <person name="William W."/>
        </authorList>
    </citation>
    <scope>NUCLEOTIDE SEQUENCE</scope>
</reference>
<gene>
    <name evidence="2" type="ORF">PPENT_87.1.T0260036</name>
</gene>
<evidence type="ECO:0000313" key="3">
    <source>
        <dbReference type="Proteomes" id="UP000689195"/>
    </source>
</evidence>
<accession>A0A8S1TRN6</accession>
<sequence length="373" mass="44248">MYYAPSRPIEIEKFPKGYIKPFGQNLEFLQRPPVDNRKIQDYYGKAQDLPVQQDRSQNKDRIYTQGSSEQPQQLQQEKQQDDKQKENQNQKVGSNINPQRMISPERFQSAPYNNTIHTGDNIYKPLRVHENFTQSIMQPLEGRISPSNLREPNLGYVHSFRGFSQDFQEPGLSFVPQDFRGIPSQELGLPLSEYRRMAPPGILSDYRRGIPEPILSRRNCGRELRRNLSYRVFPATDYRQGHPVDIHRPPPILNERNALPLEYEGYPFFDDDRQRFDPALQQRMYFDPLAVPAPDYYVPEYRGFPPIGIQRDLNERIHFNRRLPYQNELYPPSYGRIDQQIFREGRQDYYTGNIYQPYEEQRTNELNRRIKQV</sequence>
<evidence type="ECO:0000313" key="2">
    <source>
        <dbReference type="EMBL" id="CAD8154574.1"/>
    </source>
</evidence>
<comment type="caution">
    <text evidence="2">The sequence shown here is derived from an EMBL/GenBank/DDBJ whole genome shotgun (WGS) entry which is preliminary data.</text>
</comment>
<protein>
    <submittedName>
        <fullName evidence="2">Uncharacterized protein</fullName>
    </submittedName>
</protein>
<name>A0A8S1TRN6_9CILI</name>